<sequence length="462" mass="53670">MSEEEKVHPESIEKNRRIRDAEIETELETSLEYRAQIIKYKSRVNRHLSESEPVRKSSDVSTLRKLYDEITIQIRCLESLKVDINSYGNLLLPFLYKCIPNDLVLRFNRQIAESEVTVTSLLSCIEKEIEAREKTVCLNNSKFTRNEEKRFENYHKNYVPTKKKIFSASTLNTIVEKKFATSVLKTTNLKTVIRQCQSGINHYMTNIKKAYVTHILWRHPKAKTTKESSIGDQQTKTICASKISGPSTRMAEILQNEGFELSDSGASSGRIDILIGNDYLRAVLTRRTHRLNNYLSNKESEENLSEEIRALWEVENLGICDSEKSESDKEVIERFEKNLKFVDNRYETGLLWNRNPGDLTDNFDLARRQFNKVRRELKNDTFVKELLMEVIKYQKEHNVIQECGENKKEYFMSFRAVVRKDKLSTQVRMVFNCSSCAKGNLSLNDCLDQGPKLNPSVFDIIL</sequence>
<keyword evidence="1" id="KW-0808">Transferase</keyword>
<keyword evidence="1" id="KW-0695">RNA-directed DNA polymerase</keyword>
<dbReference type="AlphaFoldDB" id="A0AAV4RYR5"/>
<accession>A0AAV4RYR5</accession>
<gene>
    <name evidence="1" type="primary">AVEN_154299_1</name>
    <name evidence="1" type="ORF">CEXT_807501</name>
</gene>
<name>A0AAV4RYR5_CAEEX</name>
<dbReference type="Proteomes" id="UP001054945">
    <property type="component" value="Unassembled WGS sequence"/>
</dbReference>
<evidence type="ECO:0000313" key="2">
    <source>
        <dbReference type="Proteomes" id="UP001054945"/>
    </source>
</evidence>
<dbReference type="EMBL" id="BPLR01008555">
    <property type="protein sequence ID" value="GIY25511.1"/>
    <property type="molecule type" value="Genomic_DNA"/>
</dbReference>
<reference evidence="1 2" key="1">
    <citation type="submission" date="2021-06" db="EMBL/GenBank/DDBJ databases">
        <title>Caerostris extrusa draft genome.</title>
        <authorList>
            <person name="Kono N."/>
            <person name="Arakawa K."/>
        </authorList>
    </citation>
    <scope>NUCLEOTIDE SEQUENCE [LARGE SCALE GENOMIC DNA]</scope>
</reference>
<evidence type="ECO:0000313" key="1">
    <source>
        <dbReference type="EMBL" id="GIY25511.1"/>
    </source>
</evidence>
<organism evidence="1 2">
    <name type="scientific">Caerostris extrusa</name>
    <name type="common">Bark spider</name>
    <name type="synonym">Caerostris bankana</name>
    <dbReference type="NCBI Taxonomy" id="172846"/>
    <lineage>
        <taxon>Eukaryota</taxon>
        <taxon>Metazoa</taxon>
        <taxon>Ecdysozoa</taxon>
        <taxon>Arthropoda</taxon>
        <taxon>Chelicerata</taxon>
        <taxon>Arachnida</taxon>
        <taxon>Araneae</taxon>
        <taxon>Araneomorphae</taxon>
        <taxon>Entelegynae</taxon>
        <taxon>Araneoidea</taxon>
        <taxon>Araneidae</taxon>
        <taxon>Caerostris</taxon>
    </lineage>
</organism>
<keyword evidence="2" id="KW-1185">Reference proteome</keyword>
<comment type="caution">
    <text evidence="1">The sequence shown here is derived from an EMBL/GenBank/DDBJ whole genome shotgun (WGS) entry which is preliminary data.</text>
</comment>
<proteinExistence type="predicted"/>
<dbReference type="GO" id="GO:0003964">
    <property type="term" value="F:RNA-directed DNA polymerase activity"/>
    <property type="evidence" value="ECO:0007669"/>
    <property type="project" value="UniProtKB-KW"/>
</dbReference>
<keyword evidence="1" id="KW-0548">Nucleotidyltransferase</keyword>
<protein>
    <submittedName>
        <fullName evidence="1">Reverse transcriptase</fullName>
    </submittedName>
</protein>